<dbReference type="InterPro" id="IPR016162">
    <property type="entry name" value="Ald_DH_N"/>
</dbReference>
<dbReference type="EMBL" id="GBXM01055071">
    <property type="protein sequence ID" value="JAH53506.1"/>
    <property type="molecule type" value="Transcribed_RNA"/>
</dbReference>
<dbReference type="PANTHER" id="PTHR11699">
    <property type="entry name" value="ALDEHYDE DEHYDROGENASE-RELATED"/>
    <property type="match status" value="1"/>
</dbReference>
<reference evidence="2" key="1">
    <citation type="submission" date="2014-11" db="EMBL/GenBank/DDBJ databases">
        <authorList>
            <person name="Amaro Gonzalez C."/>
        </authorList>
    </citation>
    <scope>NUCLEOTIDE SEQUENCE</scope>
</reference>
<evidence type="ECO:0000313" key="2">
    <source>
        <dbReference type="EMBL" id="JAH53506.1"/>
    </source>
</evidence>
<dbReference type="GO" id="GO:0016491">
    <property type="term" value="F:oxidoreductase activity"/>
    <property type="evidence" value="ECO:0007669"/>
    <property type="project" value="InterPro"/>
</dbReference>
<dbReference type="InterPro" id="IPR016161">
    <property type="entry name" value="Ald_DH/histidinol_DH"/>
</dbReference>
<feature type="domain" description="Aldehyde dehydrogenase" evidence="1">
    <location>
        <begin position="1"/>
        <end position="58"/>
    </location>
</feature>
<reference evidence="2" key="2">
    <citation type="journal article" date="2015" name="Fish Shellfish Immunol.">
        <title>Early steps in the European eel (Anguilla anguilla)-Vibrio vulnificus interaction in the gills: Role of the RtxA13 toxin.</title>
        <authorList>
            <person name="Callol A."/>
            <person name="Pajuelo D."/>
            <person name="Ebbesson L."/>
            <person name="Teles M."/>
            <person name="MacKenzie S."/>
            <person name="Amaro C."/>
        </authorList>
    </citation>
    <scope>NUCLEOTIDE SEQUENCE</scope>
</reference>
<sequence length="61" mass="7012">MESMDTGKPFLHAFFIDLDGSIKTLRYYAGWADKIHGKTMPVDQSFMCFTKHEPVGVCRKQ</sequence>
<dbReference type="Gene3D" id="3.40.605.10">
    <property type="entry name" value="Aldehyde Dehydrogenase, Chain A, domain 1"/>
    <property type="match status" value="1"/>
</dbReference>
<name>A0A0E9TIT8_ANGAN</name>
<organism evidence="2">
    <name type="scientific">Anguilla anguilla</name>
    <name type="common">European freshwater eel</name>
    <name type="synonym">Muraena anguilla</name>
    <dbReference type="NCBI Taxonomy" id="7936"/>
    <lineage>
        <taxon>Eukaryota</taxon>
        <taxon>Metazoa</taxon>
        <taxon>Chordata</taxon>
        <taxon>Craniata</taxon>
        <taxon>Vertebrata</taxon>
        <taxon>Euteleostomi</taxon>
        <taxon>Actinopterygii</taxon>
        <taxon>Neopterygii</taxon>
        <taxon>Teleostei</taxon>
        <taxon>Anguilliformes</taxon>
        <taxon>Anguillidae</taxon>
        <taxon>Anguilla</taxon>
    </lineage>
</organism>
<dbReference type="Pfam" id="PF00171">
    <property type="entry name" value="Aldedh"/>
    <property type="match status" value="1"/>
</dbReference>
<evidence type="ECO:0000259" key="1">
    <source>
        <dbReference type="Pfam" id="PF00171"/>
    </source>
</evidence>
<dbReference type="AlphaFoldDB" id="A0A0E9TIT8"/>
<proteinExistence type="predicted"/>
<protein>
    <recommendedName>
        <fullName evidence="1">Aldehyde dehydrogenase domain-containing protein</fullName>
    </recommendedName>
</protein>
<dbReference type="InterPro" id="IPR015590">
    <property type="entry name" value="Aldehyde_DH_dom"/>
</dbReference>
<dbReference type="SUPFAM" id="SSF53720">
    <property type="entry name" value="ALDH-like"/>
    <property type="match status" value="1"/>
</dbReference>
<accession>A0A0E9TIT8</accession>